<dbReference type="SUPFAM" id="SSF52317">
    <property type="entry name" value="Class I glutamine amidotransferase-like"/>
    <property type="match status" value="1"/>
</dbReference>
<keyword evidence="1" id="KW-0812">Transmembrane</keyword>
<sequence>MKERPIIGTLSALFMCILLFFIACDKDKSDDTVAIAPDVEAPLPPEKLETVQVTDSSITVTWKASKDNVKVVQYAVYQDSVEVARDSIITYEAKNLKPATEYTFAVRAADAAGNNSKFSEQIKVLTEAIIVEDTIVKNDSIGGFSSILRSPLLSLGKILTNSVELKWQLEINASVVKEYRIFQDTLQIGNVNTKSYKVTDLIAGKGYKFSVAAVDLTGKESKPSNVLEVETPLVNIQEQDTIAPTVPTGLKANDIQINSIKLAWNAAADSVGVTGYTIYNDTTRIAKVTDTLYLLENLEAGTEYGFRVSASDAAENESIRSEALFVSTIEEVETDSIALGAPKNLQIAELGSIMASFTWSAENDSVQASEYTVYIDTVLVANTTKPEYIAENLTPNTAYSFSVTVTDDLGNKSNKSDPLNFTTLGERVVFKDTIAPTVPKSITIDTLTSSSIKLTWEASVDSIGVVDYQIFQDEKLIDTSIGTNYSVENLSADTEYTFSVSATDEAQNESQQSEAVLVRTEVEIAEQKATDITAPTVPQKLVSEEITQTTIDLNWEASTDSVGVSGYRVFQNGVFLAIATKTAYQAVNLEPGMEYAFSVSAIDEAENESKQSALLELTTEAEVYVDDVAPSIPTSLMVGEVTQTTVDLNWEASTDNVGVSGYRVLQNGVFLAMATKTAYQAVNLEPGTEYTFSVSAIDEAENESKQSPLLELTTEAEVYVDDLPPSTPASLMAGEVTENSINLQWGAATDNIGVTEYIIYQNGQRVKAATATSSVVNGLESNTEYSFSISATDAAQNESQQSETLTISTLEEEQTVDKILIFTKTAEFRHGSIEKGISTFNSLGAANNFEVDQTEDATDFTFNNLSRYKTVVFLNTTGDVLNATQQIAFERYIQSGGSYMGVHAATDTEYNWSWYGELVGAYFDGHPNIQEATLNVIDSNHSSTSHLPLNWVRTEEWYNFKAIYRGINPLILLDESTYNGGTNGASHPFSWYHTYDGGRAFYTGGGHSNASYDEPDFRDHLLGGLMYCLGR</sequence>
<dbReference type="InterPro" id="IPR013783">
    <property type="entry name" value="Ig-like_fold"/>
</dbReference>
<feature type="domain" description="Fibronectin type-III" evidence="2">
    <location>
        <begin position="44"/>
        <end position="129"/>
    </location>
</feature>
<dbReference type="Pfam" id="PF06283">
    <property type="entry name" value="ThuA"/>
    <property type="match status" value="1"/>
</dbReference>
<reference evidence="3 4" key="1">
    <citation type="submission" date="2020-06" db="EMBL/GenBank/DDBJ databases">
        <authorList>
            <person name="Isaeva M.P."/>
            <person name="Chernysheva N.Y."/>
        </authorList>
    </citation>
    <scope>NUCLEOTIDE SEQUENCE [LARGE SCALE GENOMIC DNA]</scope>
    <source>
        <strain evidence="3 4">KMM 6746</strain>
    </source>
</reference>
<gene>
    <name evidence="3" type="ORF">HW347_04175</name>
</gene>
<dbReference type="Gene3D" id="2.60.40.10">
    <property type="entry name" value="Immunoglobulins"/>
    <property type="match status" value="8"/>
</dbReference>
<dbReference type="PROSITE" id="PS51257">
    <property type="entry name" value="PROKAR_LIPOPROTEIN"/>
    <property type="match status" value="1"/>
</dbReference>
<dbReference type="InterPro" id="IPR029010">
    <property type="entry name" value="ThuA-like"/>
</dbReference>
<protein>
    <submittedName>
        <fullName evidence="3">ThuA domain-containing protein</fullName>
    </submittedName>
</protein>
<dbReference type="InterPro" id="IPR029062">
    <property type="entry name" value="Class_I_gatase-like"/>
</dbReference>
<keyword evidence="1" id="KW-1133">Transmembrane helix</keyword>
<evidence type="ECO:0000259" key="2">
    <source>
        <dbReference type="PROSITE" id="PS50853"/>
    </source>
</evidence>
<name>A0ABS5WAM1_9FLAO</name>
<proteinExistence type="predicted"/>
<evidence type="ECO:0000313" key="4">
    <source>
        <dbReference type="Proteomes" id="UP000740413"/>
    </source>
</evidence>
<feature type="domain" description="Fibronectin type-III" evidence="2">
    <location>
        <begin position="537"/>
        <end position="622"/>
    </location>
</feature>
<accession>A0ABS5WAM1</accession>
<dbReference type="PANTHER" id="PTHR46957">
    <property type="entry name" value="CYTOKINE RECEPTOR"/>
    <property type="match status" value="1"/>
</dbReference>
<feature type="domain" description="Fibronectin type-III" evidence="2">
    <location>
        <begin position="724"/>
        <end position="812"/>
    </location>
</feature>
<comment type="caution">
    <text evidence="3">The sequence shown here is derived from an EMBL/GenBank/DDBJ whole genome shotgun (WGS) entry which is preliminary data.</text>
</comment>
<dbReference type="Proteomes" id="UP000740413">
    <property type="component" value="Unassembled WGS sequence"/>
</dbReference>
<organism evidence="3 4">
    <name type="scientific">Zobellia barbeyronii</name>
    <dbReference type="NCBI Taxonomy" id="2748009"/>
    <lineage>
        <taxon>Bacteria</taxon>
        <taxon>Pseudomonadati</taxon>
        <taxon>Bacteroidota</taxon>
        <taxon>Flavobacteriia</taxon>
        <taxon>Flavobacteriales</taxon>
        <taxon>Flavobacteriaceae</taxon>
        <taxon>Zobellia</taxon>
    </lineage>
</organism>
<dbReference type="Gene3D" id="3.40.50.880">
    <property type="match status" value="1"/>
</dbReference>
<dbReference type="SMART" id="SM00060">
    <property type="entry name" value="FN3"/>
    <property type="match status" value="8"/>
</dbReference>
<dbReference type="Pfam" id="PF00041">
    <property type="entry name" value="fn3"/>
    <property type="match status" value="8"/>
</dbReference>
<keyword evidence="4" id="KW-1185">Reference proteome</keyword>
<dbReference type="InterPro" id="IPR003961">
    <property type="entry name" value="FN3_dom"/>
</dbReference>
<dbReference type="PANTHER" id="PTHR46957:SF3">
    <property type="entry name" value="CYTOKINE RECEPTOR"/>
    <property type="match status" value="1"/>
</dbReference>
<feature type="domain" description="Fibronectin type-III" evidence="2">
    <location>
        <begin position="438"/>
        <end position="523"/>
    </location>
</feature>
<dbReference type="EMBL" id="JACATN010000001">
    <property type="protein sequence ID" value="MBT2160448.1"/>
    <property type="molecule type" value="Genomic_DNA"/>
</dbReference>
<dbReference type="InterPro" id="IPR050713">
    <property type="entry name" value="RTP_Phos/Ushers"/>
</dbReference>
<evidence type="ECO:0000313" key="3">
    <source>
        <dbReference type="EMBL" id="MBT2160448.1"/>
    </source>
</evidence>
<reference evidence="4" key="2">
    <citation type="submission" date="2023-07" db="EMBL/GenBank/DDBJ databases">
        <title>Zobellia barbeyronii sp. nov., a new marine flavobacterium, isolated from green and red algae.</title>
        <authorList>
            <person name="Nedashkovskaya O.I."/>
            <person name="Otstavnykh N."/>
            <person name="Zhukova N."/>
            <person name="Guzev K."/>
            <person name="Chausova V."/>
            <person name="Tekutyeva L."/>
            <person name="Mikhailov V."/>
            <person name="Isaeva M."/>
        </authorList>
    </citation>
    <scope>NUCLEOTIDE SEQUENCE [LARGE SCALE GENOMIC DNA]</scope>
    <source>
        <strain evidence="4">KMM 6746</strain>
    </source>
</reference>
<dbReference type="PROSITE" id="PS50853">
    <property type="entry name" value="FN3"/>
    <property type="match status" value="7"/>
</dbReference>
<evidence type="ECO:0000256" key="1">
    <source>
        <dbReference type="SAM" id="Phobius"/>
    </source>
</evidence>
<dbReference type="SUPFAM" id="SSF49265">
    <property type="entry name" value="Fibronectin type III"/>
    <property type="match status" value="4"/>
</dbReference>
<feature type="domain" description="Fibronectin type-III" evidence="2">
    <location>
        <begin position="341"/>
        <end position="426"/>
    </location>
</feature>
<dbReference type="RefSeq" id="WP_214610660.1">
    <property type="nucleotide sequence ID" value="NZ_JACATN010000001.1"/>
</dbReference>
<keyword evidence="1" id="KW-0472">Membrane</keyword>
<feature type="domain" description="Fibronectin type-III" evidence="2">
    <location>
        <begin position="629"/>
        <end position="717"/>
    </location>
</feature>
<dbReference type="CDD" id="cd00063">
    <property type="entry name" value="FN3"/>
    <property type="match status" value="8"/>
</dbReference>
<feature type="transmembrane region" description="Helical" evidence="1">
    <location>
        <begin position="7"/>
        <end position="23"/>
    </location>
</feature>
<dbReference type="InterPro" id="IPR036116">
    <property type="entry name" value="FN3_sf"/>
</dbReference>
<feature type="domain" description="Fibronectin type-III" evidence="2">
    <location>
        <begin position="246"/>
        <end position="331"/>
    </location>
</feature>